<dbReference type="EMBL" id="JABTEG010000001">
    <property type="protein sequence ID" value="KAG4306220.1"/>
    <property type="molecule type" value="Genomic_DNA"/>
</dbReference>
<comment type="caution">
    <text evidence="1">The sequence shown here is derived from an EMBL/GenBank/DDBJ whole genome shotgun (WGS) entry which is preliminary data.</text>
</comment>
<sequence length="908" mass="106845">MHHSIMKFFHLFESLKSQPECSKSFKRRRVHNSAQFEHFNDKDSENSYINGHQIDKKDLFFKKNSQQSFCNHKNEKILGMEKNPTQTSYNVPSMHNNLHISRKNTDVLEKPLTSNDQKRFINFPVRLPKATMTGRELFENALKMHDNIVCSNVSSTLTSILSQKKGLFYNLRDFRTSFIKRKSYPLKFTDFNESSDTFNDSLDFDNIKIFENNQTPDISQTEDLFSSPLSLCSHTSQKRTLNLDNIEVHKDSSQIKYMYNFQKHRFENDNDSFNELIKQLKEQYQKERFYNWNNLQKQKQERDYEIQKLKDLSIGPSHSPSLSKELLKKVEDALCSDGQNDPLIVKFNISITSHDIRTLRDKEWLNDEIINFYIALISERAKASPEGPKVYAFNTFFYTTLEKKGYRGVQRWTKRAKVNIMQQDYVFVPIHLGIHWCMSVINFKKKRIEYWDSLNGSSGNTFQLLRDYLVQESGNTIDLDKWKNYIPESGPIQRNGYDCGVFACKTAECIARESPVDYTQDDIKELRKRMTTTISLFKIMSSDSDIEDEIQDYSSLRIYKKNTSFSLFPKRGEKDYEPDGTSKQDEMLKRSIDSMFDVISKDRCISKKVYSKAIWISNVRLAKVERMRGTQFKSLGKCVNNVTWLLPEEVIYLVERGSLECWWENGIPMSLQAVYSVCLEECGGVERYQVYSYLKRLGYYVFRPVKVENETSVVSSTVYNSKNISPFFGWMKSLMKFVYSVFERYSTNNWNTLVKRLYYYSYDQIYKSLEIIPYHCPPSSENYICNTEKKTDPFNINYYVWKPAPNFKKSKLQNPDFRIIVINVRSSSLPSLKEFANIFDSVPLKSHEPNTTPFERLRNGTRQIIFALLDSGVISFIKFSDIGFGNEKMYIKYHKHKKNTNHLWHKNI</sequence>
<evidence type="ECO:0000313" key="1">
    <source>
        <dbReference type="EMBL" id="KAG4306220.1"/>
    </source>
</evidence>
<gene>
    <name evidence="1" type="ORF">PORY_000208</name>
</gene>
<organism evidence="1 2">
    <name type="scientific">Pneumocystis oryctolagi</name>
    <dbReference type="NCBI Taxonomy" id="42067"/>
    <lineage>
        <taxon>Eukaryota</taxon>
        <taxon>Fungi</taxon>
        <taxon>Dikarya</taxon>
        <taxon>Ascomycota</taxon>
        <taxon>Taphrinomycotina</taxon>
        <taxon>Pneumocystomycetes</taxon>
        <taxon>Pneumocystaceae</taxon>
        <taxon>Pneumocystis</taxon>
    </lineage>
</organism>
<proteinExistence type="predicted"/>
<name>A0ACB7CGE7_9ASCO</name>
<accession>A0ACB7CGE7</accession>
<protein>
    <submittedName>
        <fullName evidence="1">Uncharacterized protein</fullName>
    </submittedName>
</protein>
<keyword evidence="2" id="KW-1185">Reference proteome</keyword>
<dbReference type="Proteomes" id="UP000768646">
    <property type="component" value="Unassembled WGS sequence"/>
</dbReference>
<evidence type="ECO:0000313" key="2">
    <source>
        <dbReference type="Proteomes" id="UP000768646"/>
    </source>
</evidence>
<reference evidence="1 2" key="1">
    <citation type="journal article" date="2021" name="Commun. Biol.">
        <title>Genomic insights into the host specific adaptation of the Pneumocystis genus.</title>
        <authorList>
            <person name="Cisse O.H."/>
            <person name="Ma L."/>
            <person name="Dekker J.P."/>
            <person name="Khil P.P."/>
            <person name="Youn J.-H."/>
            <person name="Brenchley J.M."/>
            <person name="Blair R."/>
            <person name="Pahar B."/>
            <person name="Chabe M."/>
            <person name="Van Rompay K.K.A."/>
            <person name="Keesler R."/>
            <person name="Sukura A."/>
            <person name="Hirsch V."/>
            <person name="Kutty G."/>
            <person name="Liu Y."/>
            <person name="Peng L."/>
            <person name="Chen J."/>
            <person name="Song J."/>
            <person name="Weissenbacher-Lang C."/>
            <person name="Xu J."/>
            <person name="Upham N.S."/>
            <person name="Stajich J.E."/>
            <person name="Cuomo C.A."/>
            <person name="Cushion M.T."/>
            <person name="Kovacs J.A."/>
        </authorList>
    </citation>
    <scope>NUCLEOTIDE SEQUENCE [LARGE SCALE GENOMIC DNA]</scope>
    <source>
        <strain evidence="1 2">RABM</strain>
    </source>
</reference>